<protein>
    <submittedName>
        <fullName evidence="1">Uncharacterized protein</fullName>
    </submittedName>
</protein>
<gene>
    <name evidence="1" type="ORF">GP486_006777</name>
</gene>
<accession>A0A9P8ICZ0</accession>
<comment type="caution">
    <text evidence="1">The sequence shown here is derived from an EMBL/GenBank/DDBJ whole genome shotgun (WGS) entry which is preliminary data.</text>
</comment>
<dbReference type="EMBL" id="JAGHQM010001640">
    <property type="protein sequence ID" value="KAH0553026.1"/>
    <property type="molecule type" value="Genomic_DNA"/>
</dbReference>
<dbReference type="AlphaFoldDB" id="A0A9P8ICZ0"/>
<evidence type="ECO:0000313" key="1">
    <source>
        <dbReference type="EMBL" id="KAH0553026.1"/>
    </source>
</evidence>
<keyword evidence="2" id="KW-1185">Reference proteome</keyword>
<proteinExistence type="predicted"/>
<dbReference type="Proteomes" id="UP000750711">
    <property type="component" value="Unassembled WGS sequence"/>
</dbReference>
<evidence type="ECO:0000313" key="2">
    <source>
        <dbReference type="Proteomes" id="UP000750711"/>
    </source>
</evidence>
<name>A0A9P8ICZ0_9PEZI</name>
<organism evidence="1 2">
    <name type="scientific">Trichoglossum hirsutum</name>
    <dbReference type="NCBI Taxonomy" id="265104"/>
    <lineage>
        <taxon>Eukaryota</taxon>
        <taxon>Fungi</taxon>
        <taxon>Dikarya</taxon>
        <taxon>Ascomycota</taxon>
        <taxon>Pezizomycotina</taxon>
        <taxon>Geoglossomycetes</taxon>
        <taxon>Geoglossales</taxon>
        <taxon>Geoglossaceae</taxon>
        <taxon>Trichoglossum</taxon>
    </lineage>
</organism>
<sequence length="99" mass="11389">MLKISLCNETDYLGNKTHKKQGNPGLLHGQFYEYATEIRGEKALDADADAFYVDGGYSYWQQNSLEWPFRAMDLPEASHRRILNSKNIHPNTPYPVDPE</sequence>
<reference evidence="1" key="1">
    <citation type="submission" date="2021-03" db="EMBL/GenBank/DDBJ databases">
        <title>Comparative genomics and phylogenomic investigation of the class Geoglossomycetes provide insights into ecological specialization and systematics.</title>
        <authorList>
            <person name="Melie T."/>
            <person name="Pirro S."/>
            <person name="Miller A.N."/>
            <person name="Quandt A."/>
        </authorList>
    </citation>
    <scope>NUCLEOTIDE SEQUENCE</scope>
    <source>
        <strain evidence="1">CAQ_001_2017</strain>
    </source>
</reference>